<dbReference type="GO" id="GO:0032259">
    <property type="term" value="P:methylation"/>
    <property type="evidence" value="ECO:0007669"/>
    <property type="project" value="UniProtKB-KW"/>
</dbReference>
<dbReference type="PANTHER" id="PTHR43464">
    <property type="entry name" value="METHYLTRANSFERASE"/>
    <property type="match status" value="1"/>
</dbReference>
<dbReference type="RefSeq" id="WP_144816674.1">
    <property type="nucleotide sequence ID" value="NZ_VLKP01000013.1"/>
</dbReference>
<name>A0A562LI64_9GAMM</name>
<dbReference type="Proteomes" id="UP000316471">
    <property type="component" value="Unassembled WGS sequence"/>
</dbReference>
<dbReference type="Pfam" id="PF13649">
    <property type="entry name" value="Methyltransf_25"/>
    <property type="match status" value="1"/>
</dbReference>
<evidence type="ECO:0000256" key="3">
    <source>
        <dbReference type="ARBA" id="ARBA00022691"/>
    </source>
</evidence>
<organism evidence="5 6">
    <name type="scientific">Aerolutibacter ruishenii</name>
    <dbReference type="NCBI Taxonomy" id="686800"/>
    <lineage>
        <taxon>Bacteria</taxon>
        <taxon>Pseudomonadati</taxon>
        <taxon>Pseudomonadota</taxon>
        <taxon>Gammaproteobacteria</taxon>
        <taxon>Lysobacterales</taxon>
        <taxon>Lysobacteraceae</taxon>
        <taxon>Aerolutibacter</taxon>
    </lineage>
</organism>
<keyword evidence="1 5" id="KW-0489">Methyltransferase</keyword>
<accession>A0A562LI64</accession>
<dbReference type="PANTHER" id="PTHR43464:SF19">
    <property type="entry name" value="UBIQUINONE BIOSYNTHESIS O-METHYLTRANSFERASE, MITOCHONDRIAL"/>
    <property type="match status" value="1"/>
</dbReference>
<dbReference type="InterPro" id="IPR041698">
    <property type="entry name" value="Methyltransf_25"/>
</dbReference>
<comment type="caution">
    <text evidence="5">The sequence shown here is derived from an EMBL/GenBank/DDBJ whole genome shotgun (WGS) entry which is preliminary data.</text>
</comment>
<evidence type="ECO:0000259" key="4">
    <source>
        <dbReference type="Pfam" id="PF13649"/>
    </source>
</evidence>
<sequence length="329" mass="37499">MCIILKHREALIRVEARQDQRAITVEPAAGLFMPVRKWVTSYPPELIEHVLRVKGPAFLCDEIMRDESPKYVQHRFHWDLLSYVATEDWVGRRVLDFGSGSGASSMVLSRMFPRAEIVGVELMPEYVALAEHRAAFHQVGDRVSFQLSPDPKCLPANIGEFDYVVLSAVYEHLLPEERQTVLALVWSRLKPGGVMFVNETPNRWFPIETHTTGLPLINYLPDRLTLHCARRFSQRVNTDESWSQLLRRGIRGGTAREILGILNRDGNTAELLTPTRLGVKDRIDLWYQSSTSAQKTLARQIVMWGYRAIEAAVGVTMTRDLSLAIRRAH</sequence>
<dbReference type="EMBL" id="VLKP01000013">
    <property type="protein sequence ID" value="TWI07266.1"/>
    <property type="molecule type" value="Genomic_DNA"/>
</dbReference>
<evidence type="ECO:0000313" key="5">
    <source>
        <dbReference type="EMBL" id="TWI07266.1"/>
    </source>
</evidence>
<feature type="domain" description="Methyltransferase" evidence="4">
    <location>
        <begin position="94"/>
        <end position="193"/>
    </location>
</feature>
<dbReference type="GO" id="GO:0008170">
    <property type="term" value="F:N-methyltransferase activity"/>
    <property type="evidence" value="ECO:0007669"/>
    <property type="project" value="InterPro"/>
</dbReference>
<reference evidence="5 6" key="1">
    <citation type="journal article" date="2015" name="Stand. Genomic Sci.">
        <title>Genomic Encyclopedia of Bacterial and Archaeal Type Strains, Phase III: the genomes of soil and plant-associated and newly described type strains.</title>
        <authorList>
            <person name="Whitman W.B."/>
            <person name="Woyke T."/>
            <person name="Klenk H.P."/>
            <person name="Zhou Y."/>
            <person name="Lilburn T.G."/>
            <person name="Beck B.J."/>
            <person name="De Vos P."/>
            <person name="Vandamme P."/>
            <person name="Eisen J.A."/>
            <person name="Garrity G."/>
            <person name="Hugenholtz P."/>
            <person name="Kyrpides N.C."/>
        </authorList>
    </citation>
    <scope>NUCLEOTIDE SEQUENCE [LARGE SCALE GENOMIC DNA]</scope>
    <source>
        <strain evidence="5 6">CGMCC 1.10136</strain>
    </source>
</reference>
<protein>
    <submittedName>
        <fullName evidence="5">Methyltransferase family protein</fullName>
    </submittedName>
</protein>
<evidence type="ECO:0000313" key="6">
    <source>
        <dbReference type="Proteomes" id="UP000316471"/>
    </source>
</evidence>
<dbReference type="Gene3D" id="3.40.50.150">
    <property type="entry name" value="Vaccinia Virus protein VP39"/>
    <property type="match status" value="1"/>
</dbReference>
<dbReference type="AlphaFoldDB" id="A0A562LI64"/>
<dbReference type="OrthoDB" id="9777638at2"/>
<dbReference type="PRINTS" id="PR00508">
    <property type="entry name" value="S21N4MTFRASE"/>
</dbReference>
<dbReference type="CDD" id="cd02440">
    <property type="entry name" value="AdoMet_MTases"/>
    <property type="match status" value="1"/>
</dbReference>
<evidence type="ECO:0000256" key="2">
    <source>
        <dbReference type="ARBA" id="ARBA00022679"/>
    </source>
</evidence>
<dbReference type="InterPro" id="IPR029063">
    <property type="entry name" value="SAM-dependent_MTases_sf"/>
</dbReference>
<dbReference type="SUPFAM" id="SSF53335">
    <property type="entry name" value="S-adenosyl-L-methionine-dependent methyltransferases"/>
    <property type="match status" value="1"/>
</dbReference>
<keyword evidence="6" id="KW-1185">Reference proteome</keyword>
<evidence type="ECO:0000256" key="1">
    <source>
        <dbReference type="ARBA" id="ARBA00022603"/>
    </source>
</evidence>
<keyword evidence="2 5" id="KW-0808">Transferase</keyword>
<proteinExistence type="predicted"/>
<gene>
    <name evidence="5" type="ORF">IP93_02786</name>
</gene>
<dbReference type="GO" id="GO:0003677">
    <property type="term" value="F:DNA binding"/>
    <property type="evidence" value="ECO:0007669"/>
    <property type="project" value="InterPro"/>
</dbReference>
<keyword evidence="3" id="KW-0949">S-adenosyl-L-methionine</keyword>
<dbReference type="InterPro" id="IPR001091">
    <property type="entry name" value="RM_Methyltransferase"/>
</dbReference>